<dbReference type="Proteomes" id="UP001187531">
    <property type="component" value="Unassembled WGS sequence"/>
</dbReference>
<dbReference type="AlphaFoldDB" id="A0AA88HCM0"/>
<accession>A0AA88HCM0</accession>
<dbReference type="EMBL" id="JAVRJZ010000116">
    <property type="protein sequence ID" value="KAK2703111.1"/>
    <property type="molecule type" value="Genomic_DNA"/>
</dbReference>
<evidence type="ECO:0000313" key="1">
    <source>
        <dbReference type="EMBL" id="KAK2703111.1"/>
    </source>
</evidence>
<organism evidence="1 2">
    <name type="scientific">Artemia franciscana</name>
    <name type="common">Brine shrimp</name>
    <name type="synonym">Artemia sanfranciscana</name>
    <dbReference type="NCBI Taxonomy" id="6661"/>
    <lineage>
        <taxon>Eukaryota</taxon>
        <taxon>Metazoa</taxon>
        <taxon>Ecdysozoa</taxon>
        <taxon>Arthropoda</taxon>
        <taxon>Crustacea</taxon>
        <taxon>Branchiopoda</taxon>
        <taxon>Anostraca</taxon>
        <taxon>Artemiidae</taxon>
        <taxon>Artemia</taxon>
    </lineage>
</organism>
<name>A0AA88HCM0_ARTSF</name>
<comment type="caution">
    <text evidence="1">The sequence shown here is derived from an EMBL/GenBank/DDBJ whole genome shotgun (WGS) entry which is preliminary data.</text>
</comment>
<keyword evidence="2" id="KW-1185">Reference proteome</keyword>
<protein>
    <submittedName>
        <fullName evidence="1">Uncharacterized protein</fullName>
    </submittedName>
</protein>
<sequence>MSQLSKTKQVRQEMCRYHLDILAPSKAVVNNIPKHDIMCVLGDLNDIVGNNEFYCPQALSRHGMCMHNKNGTMLIDFAMVNNLVIGGSLFPHRDVHKWSCTSPGGAVRIQIGQPEVPLQYTKCESI</sequence>
<gene>
    <name evidence="1" type="ORF">QYM36_018347</name>
</gene>
<evidence type="ECO:0000313" key="2">
    <source>
        <dbReference type="Proteomes" id="UP001187531"/>
    </source>
</evidence>
<proteinExistence type="predicted"/>
<reference evidence="1" key="1">
    <citation type="submission" date="2023-07" db="EMBL/GenBank/DDBJ databases">
        <title>Chromosome-level genome assembly of Artemia franciscana.</title>
        <authorList>
            <person name="Jo E."/>
        </authorList>
    </citation>
    <scope>NUCLEOTIDE SEQUENCE</scope>
    <source>
        <tissue evidence="1">Whole body</tissue>
    </source>
</reference>